<gene>
    <name evidence="4" type="ORF">ADUPG1_002865</name>
</gene>
<dbReference type="Gene3D" id="3.40.50.300">
    <property type="entry name" value="P-loop containing nucleotide triphosphate hydrolases"/>
    <property type="match status" value="1"/>
</dbReference>
<dbReference type="Pfam" id="PF19263">
    <property type="entry name" value="DUF5906"/>
    <property type="match status" value="1"/>
</dbReference>
<evidence type="ECO:0000259" key="3">
    <source>
        <dbReference type="PROSITE" id="PS51206"/>
    </source>
</evidence>
<dbReference type="InterPro" id="IPR014015">
    <property type="entry name" value="Helicase_SF3_DNA-vir"/>
</dbReference>
<evidence type="ECO:0000313" key="5">
    <source>
        <dbReference type="Proteomes" id="UP001057375"/>
    </source>
</evidence>
<evidence type="ECO:0000256" key="1">
    <source>
        <dbReference type="ARBA" id="ARBA00022741"/>
    </source>
</evidence>
<dbReference type="InterPro" id="IPR006500">
    <property type="entry name" value="Helicase_put_C_phage/plasmid"/>
</dbReference>
<keyword evidence="5" id="KW-1185">Reference proteome</keyword>
<dbReference type="NCBIfam" id="TIGR01613">
    <property type="entry name" value="primase_Cterm"/>
    <property type="match status" value="1"/>
</dbReference>
<keyword evidence="1" id="KW-0547">Nucleotide-binding</keyword>
<organism evidence="4 5">
    <name type="scientific">Aduncisulcus paluster</name>
    <dbReference type="NCBI Taxonomy" id="2918883"/>
    <lineage>
        <taxon>Eukaryota</taxon>
        <taxon>Metamonada</taxon>
        <taxon>Carpediemonas-like organisms</taxon>
        <taxon>Aduncisulcus</taxon>
    </lineage>
</organism>
<proteinExistence type="predicted"/>
<keyword evidence="2" id="KW-0067">ATP-binding</keyword>
<dbReference type="InterPro" id="IPR045455">
    <property type="entry name" value="NrS-1_pol-like_helicase"/>
</dbReference>
<dbReference type="PROSITE" id="PS51206">
    <property type="entry name" value="SF3_HELICASE_1"/>
    <property type="match status" value="1"/>
</dbReference>
<sequence length="166" mass="18983">VGEENIAHVPLNELHKGFSRVTLYGKTLNLSSENEMGGKSMNTQYFKAITGEDTITAEQKGKPVFSFRPTAKIVASTNNMPSTRDRSDGYFRRLSMIPFVKSFRGKQQDKHLRDKLLEELPGIFNWAVKGLVSLKENEYQFVTSKASEELLESYRQEMSPMMVFFE</sequence>
<feature type="domain" description="SF3 helicase" evidence="3">
    <location>
        <begin position="1"/>
        <end position="112"/>
    </location>
</feature>
<name>A0ABQ5KQK0_9EUKA</name>
<dbReference type="InterPro" id="IPR027417">
    <property type="entry name" value="P-loop_NTPase"/>
</dbReference>
<dbReference type="Proteomes" id="UP001057375">
    <property type="component" value="Unassembled WGS sequence"/>
</dbReference>
<dbReference type="SUPFAM" id="SSF52540">
    <property type="entry name" value="P-loop containing nucleoside triphosphate hydrolases"/>
    <property type="match status" value="1"/>
</dbReference>
<feature type="non-terminal residue" evidence="4">
    <location>
        <position position="166"/>
    </location>
</feature>
<dbReference type="EMBL" id="BQXS01003590">
    <property type="protein sequence ID" value="GKT34755.1"/>
    <property type="molecule type" value="Genomic_DNA"/>
</dbReference>
<protein>
    <recommendedName>
        <fullName evidence="3">SF3 helicase domain-containing protein</fullName>
    </recommendedName>
</protein>
<evidence type="ECO:0000313" key="4">
    <source>
        <dbReference type="EMBL" id="GKT34755.1"/>
    </source>
</evidence>
<accession>A0ABQ5KQK0</accession>
<evidence type="ECO:0000256" key="2">
    <source>
        <dbReference type="ARBA" id="ARBA00022840"/>
    </source>
</evidence>
<reference evidence="4" key="1">
    <citation type="submission" date="2022-03" db="EMBL/GenBank/DDBJ databases">
        <title>Draft genome sequence of Aduncisulcus paluster, a free-living microaerophilic Fornicata.</title>
        <authorList>
            <person name="Yuyama I."/>
            <person name="Kume K."/>
            <person name="Tamura T."/>
            <person name="Inagaki Y."/>
            <person name="Hashimoto T."/>
        </authorList>
    </citation>
    <scope>NUCLEOTIDE SEQUENCE</scope>
    <source>
        <strain evidence="4">NY0171</strain>
    </source>
</reference>
<comment type="caution">
    <text evidence="4">The sequence shown here is derived from an EMBL/GenBank/DDBJ whole genome shotgun (WGS) entry which is preliminary data.</text>
</comment>
<feature type="non-terminal residue" evidence="4">
    <location>
        <position position="1"/>
    </location>
</feature>